<evidence type="ECO:0000256" key="4">
    <source>
        <dbReference type="RuleBase" id="RU367086"/>
    </source>
</evidence>
<dbReference type="InterPro" id="IPR039770">
    <property type="entry name" value="Rpf2"/>
</dbReference>
<name>A0A1E3Q223_LIPST</name>
<dbReference type="GO" id="GO:1902626">
    <property type="term" value="P:assembly of large subunit precursor of preribosome"/>
    <property type="evidence" value="ECO:0007669"/>
    <property type="project" value="EnsemblFungi"/>
</dbReference>
<gene>
    <name evidence="7" type="ORF">LIPSTDRAFT_73364</name>
</gene>
<evidence type="ECO:0000313" key="8">
    <source>
        <dbReference type="Proteomes" id="UP000094385"/>
    </source>
</evidence>
<keyword evidence="3 4" id="KW-0539">Nucleus</keyword>
<feature type="domain" description="Brix" evidence="6">
    <location>
        <begin position="28"/>
        <end position="247"/>
    </location>
</feature>
<proteinExistence type="inferred from homology"/>
<evidence type="ECO:0000259" key="6">
    <source>
        <dbReference type="PROSITE" id="PS50833"/>
    </source>
</evidence>
<feature type="region of interest" description="Disordered" evidence="5">
    <location>
        <begin position="293"/>
        <end position="332"/>
    </location>
</feature>
<dbReference type="GO" id="GO:0000463">
    <property type="term" value="P:maturation of LSU-rRNA from tricistronic rRNA transcript (SSU-rRNA, 5.8S rRNA, LSU-rRNA)"/>
    <property type="evidence" value="ECO:0007669"/>
    <property type="project" value="EnsemblFungi"/>
</dbReference>
<sequence length="332" mass="38268">MMRIVKPKNARSKRAMENRSPKAIENTKKALTVRGSTCGILVQNAMTDIAAYKQPDIKKFQKRNEIHPFEDASSLEFFSQKNDASLIIFGSNSKKRPNTLTWLRTFNFQVLDMFELKILNYKTMSDFKKLTVNVGMKPLISFAGPIFDSHPHFQMVKSMFLDFFRGEQISMLDLAGLQYIISVTASGDGNISVYSGDTSNLPSINFRVYKIKTYKNKTQNKVPRVELEEIGPRFDFQLGRVREADPDMLKQAMRIPKELQPKAKKNVETDLLGDKVATIHVGKQDLMKLQTRKMKGLKKRRKDEFEDKGDDEFEDVIVSDEEQPKKRKRQIK</sequence>
<reference evidence="7 8" key="1">
    <citation type="journal article" date="2016" name="Proc. Natl. Acad. Sci. U.S.A.">
        <title>Comparative genomics of biotechnologically important yeasts.</title>
        <authorList>
            <person name="Riley R."/>
            <person name="Haridas S."/>
            <person name="Wolfe K.H."/>
            <person name="Lopes M.R."/>
            <person name="Hittinger C.T."/>
            <person name="Goeker M."/>
            <person name="Salamov A.A."/>
            <person name="Wisecaver J.H."/>
            <person name="Long T.M."/>
            <person name="Calvey C.H."/>
            <person name="Aerts A.L."/>
            <person name="Barry K.W."/>
            <person name="Choi C."/>
            <person name="Clum A."/>
            <person name="Coughlan A.Y."/>
            <person name="Deshpande S."/>
            <person name="Douglass A.P."/>
            <person name="Hanson S.J."/>
            <person name="Klenk H.-P."/>
            <person name="LaButti K.M."/>
            <person name="Lapidus A."/>
            <person name="Lindquist E.A."/>
            <person name="Lipzen A.M."/>
            <person name="Meier-Kolthoff J.P."/>
            <person name="Ohm R.A."/>
            <person name="Otillar R.P."/>
            <person name="Pangilinan J.L."/>
            <person name="Peng Y."/>
            <person name="Rokas A."/>
            <person name="Rosa C.A."/>
            <person name="Scheuner C."/>
            <person name="Sibirny A.A."/>
            <person name="Slot J.C."/>
            <person name="Stielow J.B."/>
            <person name="Sun H."/>
            <person name="Kurtzman C.P."/>
            <person name="Blackwell M."/>
            <person name="Grigoriev I.V."/>
            <person name="Jeffries T.W."/>
        </authorList>
    </citation>
    <scope>NUCLEOTIDE SEQUENCE [LARGE SCALE GENOMIC DNA]</scope>
    <source>
        <strain evidence="7 8">NRRL Y-11557</strain>
    </source>
</reference>
<feature type="compositionally biased region" description="Acidic residues" evidence="5">
    <location>
        <begin position="306"/>
        <end position="321"/>
    </location>
</feature>
<dbReference type="PANTHER" id="PTHR12728">
    <property type="entry name" value="BRIX DOMAIN CONTAINING PROTEIN"/>
    <property type="match status" value="1"/>
</dbReference>
<dbReference type="PANTHER" id="PTHR12728:SF0">
    <property type="entry name" value="RIBOSOME PRODUCTION FACTOR 2 HOMOLOG"/>
    <property type="match status" value="1"/>
</dbReference>
<dbReference type="GO" id="GO:0008097">
    <property type="term" value="F:5S rRNA binding"/>
    <property type="evidence" value="ECO:0007669"/>
    <property type="project" value="EnsemblFungi"/>
</dbReference>
<dbReference type="OrthoDB" id="407658at2759"/>
<dbReference type="AlphaFoldDB" id="A0A1E3Q223"/>
<evidence type="ECO:0000313" key="7">
    <source>
        <dbReference type="EMBL" id="ODQ71650.1"/>
    </source>
</evidence>
<comment type="subcellular location">
    <subcellularLocation>
        <location evidence="1 4">Nucleus</location>
        <location evidence="1 4">Nucleolus</location>
    </subcellularLocation>
</comment>
<evidence type="ECO:0000256" key="5">
    <source>
        <dbReference type="SAM" id="MobiDB-lite"/>
    </source>
</evidence>
<accession>A0A1E3Q223</accession>
<comment type="similarity">
    <text evidence="2 4">Belongs to the RPF2 family.</text>
</comment>
<dbReference type="GO" id="GO:0000466">
    <property type="term" value="P:maturation of 5.8S rRNA from tricistronic rRNA transcript (SSU-rRNA, 5.8S rRNA, LSU-rRNA)"/>
    <property type="evidence" value="ECO:0007669"/>
    <property type="project" value="EnsemblFungi"/>
</dbReference>
<keyword evidence="8" id="KW-1185">Reference proteome</keyword>
<evidence type="ECO:0000256" key="1">
    <source>
        <dbReference type="ARBA" id="ARBA00004604"/>
    </source>
</evidence>
<dbReference type="EMBL" id="KV454297">
    <property type="protein sequence ID" value="ODQ71650.1"/>
    <property type="molecule type" value="Genomic_DNA"/>
</dbReference>
<protein>
    <recommendedName>
        <fullName evidence="4">Ribosome production factor 2 homolog</fullName>
    </recommendedName>
    <alternativeName>
        <fullName evidence="4">Ribosome biogenesis protein RPF2 homolog</fullName>
    </alternativeName>
</protein>
<dbReference type="InterPro" id="IPR007109">
    <property type="entry name" value="Brix"/>
</dbReference>
<dbReference type="SMART" id="SM00879">
    <property type="entry name" value="Brix"/>
    <property type="match status" value="1"/>
</dbReference>
<evidence type="ECO:0000256" key="2">
    <source>
        <dbReference type="ARBA" id="ARBA00010782"/>
    </source>
</evidence>
<dbReference type="GO" id="GO:0005730">
    <property type="term" value="C:nucleolus"/>
    <property type="evidence" value="ECO:0007669"/>
    <property type="project" value="UniProtKB-SubCell"/>
</dbReference>
<dbReference type="GO" id="GO:0008312">
    <property type="term" value="F:7S RNA binding"/>
    <property type="evidence" value="ECO:0007669"/>
    <property type="project" value="EnsemblFungi"/>
</dbReference>
<dbReference type="PROSITE" id="PS50833">
    <property type="entry name" value="BRIX"/>
    <property type="match status" value="1"/>
</dbReference>
<dbReference type="STRING" id="675824.A0A1E3Q223"/>
<organism evidence="7 8">
    <name type="scientific">Lipomyces starkeyi NRRL Y-11557</name>
    <dbReference type="NCBI Taxonomy" id="675824"/>
    <lineage>
        <taxon>Eukaryota</taxon>
        <taxon>Fungi</taxon>
        <taxon>Dikarya</taxon>
        <taxon>Ascomycota</taxon>
        <taxon>Saccharomycotina</taxon>
        <taxon>Lipomycetes</taxon>
        <taxon>Lipomycetales</taxon>
        <taxon>Lipomycetaceae</taxon>
        <taxon>Lipomyces</taxon>
    </lineage>
</organism>
<evidence type="ECO:0000256" key="3">
    <source>
        <dbReference type="ARBA" id="ARBA00023242"/>
    </source>
</evidence>
<dbReference type="Proteomes" id="UP000094385">
    <property type="component" value="Unassembled WGS sequence"/>
</dbReference>
<dbReference type="Pfam" id="PF04427">
    <property type="entry name" value="Brix"/>
    <property type="match status" value="1"/>
</dbReference>